<proteinExistence type="predicted"/>
<comment type="caution">
    <text evidence="1">The sequence shown here is derived from an EMBL/GenBank/DDBJ whole genome shotgun (WGS) entry which is preliminary data.</text>
</comment>
<accession>A0ACC2CHP8</accession>
<evidence type="ECO:0000313" key="1">
    <source>
        <dbReference type="EMBL" id="KAJ7541558.1"/>
    </source>
</evidence>
<keyword evidence="2" id="KW-1185">Reference proteome</keyword>
<sequence>MGLTMRMALRISLVAVLFTVSVADSRKVKKGKKDQLELGDSTGGELKNQFYKETCPTAEDTVKQVVQGYVNNDRGIAASLLRMLFHDCFVRGCEASVLLNGSNTEKTAIPNLSLRGFNVINDIKAAVEAICQKTVSCADILALSARDSIAMIGGPSWNVLTGRRDGNESSAADVFLNLPAPFFTYPQLVSNFQSKGLDETDLLWLSGAHTVGLAHCGTIQKRLYSFSGQGDTDPALDPAYAIQLKEECRPGDVTTKIAMDPDSELRFDTHYYSAVRAHEGLFQSDAALLNSPVASQFLMFADTLLPEGTFFQQFSNSMVKLTSIGVLTGSQGTIRTDCAVPVSS</sequence>
<dbReference type="Proteomes" id="UP001162992">
    <property type="component" value="Chromosome 10"/>
</dbReference>
<protein>
    <submittedName>
        <fullName evidence="1">Uncharacterized protein</fullName>
    </submittedName>
</protein>
<gene>
    <name evidence="1" type="ORF">O6H91_10G064900</name>
</gene>
<dbReference type="EMBL" id="CM055101">
    <property type="protein sequence ID" value="KAJ7541558.1"/>
    <property type="molecule type" value="Genomic_DNA"/>
</dbReference>
<organism evidence="1 2">
    <name type="scientific">Diphasiastrum complanatum</name>
    <name type="common">Issler's clubmoss</name>
    <name type="synonym">Lycopodium complanatum</name>
    <dbReference type="NCBI Taxonomy" id="34168"/>
    <lineage>
        <taxon>Eukaryota</taxon>
        <taxon>Viridiplantae</taxon>
        <taxon>Streptophyta</taxon>
        <taxon>Embryophyta</taxon>
        <taxon>Tracheophyta</taxon>
        <taxon>Lycopodiopsida</taxon>
        <taxon>Lycopodiales</taxon>
        <taxon>Lycopodiaceae</taxon>
        <taxon>Lycopodioideae</taxon>
        <taxon>Diphasiastrum</taxon>
    </lineage>
</organism>
<name>A0ACC2CHP8_DIPCM</name>
<reference evidence="2" key="1">
    <citation type="journal article" date="2024" name="Proc. Natl. Acad. Sci. U.S.A.">
        <title>Extraordinary preservation of gene collinearity over three hundred million years revealed in homosporous lycophytes.</title>
        <authorList>
            <person name="Li C."/>
            <person name="Wickell D."/>
            <person name="Kuo L.Y."/>
            <person name="Chen X."/>
            <person name="Nie B."/>
            <person name="Liao X."/>
            <person name="Peng D."/>
            <person name="Ji J."/>
            <person name="Jenkins J."/>
            <person name="Williams M."/>
            <person name="Shu S."/>
            <person name="Plott C."/>
            <person name="Barry K."/>
            <person name="Rajasekar S."/>
            <person name="Grimwood J."/>
            <person name="Han X."/>
            <person name="Sun S."/>
            <person name="Hou Z."/>
            <person name="He W."/>
            <person name="Dai G."/>
            <person name="Sun C."/>
            <person name="Schmutz J."/>
            <person name="Leebens-Mack J.H."/>
            <person name="Li F.W."/>
            <person name="Wang L."/>
        </authorList>
    </citation>
    <scope>NUCLEOTIDE SEQUENCE [LARGE SCALE GENOMIC DNA]</scope>
    <source>
        <strain evidence="2">cv. PW_Plant_1</strain>
    </source>
</reference>
<evidence type="ECO:0000313" key="2">
    <source>
        <dbReference type="Proteomes" id="UP001162992"/>
    </source>
</evidence>